<comment type="caution">
    <text evidence="3">The sequence shown here is derived from an EMBL/GenBank/DDBJ whole genome shotgun (WGS) entry which is preliminary data.</text>
</comment>
<feature type="transmembrane region" description="Helical" evidence="1">
    <location>
        <begin position="15"/>
        <end position="37"/>
    </location>
</feature>
<dbReference type="InterPro" id="IPR044926">
    <property type="entry name" value="RGS_subdomain_2"/>
</dbReference>
<keyword evidence="1" id="KW-0472">Membrane</keyword>
<dbReference type="SMART" id="SM00315">
    <property type="entry name" value="RGS"/>
    <property type="match status" value="1"/>
</dbReference>
<sequence>MATCAVKGGCPSDYIATSIATASILILLGRSLSPYLIHKIPRPGGSSFWLVAIQVLASFNLLLSIVMSLHFLKFGKRRWWTSCYLWAVWVEGPLGFGLLLSCRIAQAFHLYFVFVKRRLPPIRSYIFLSLILLPWIAGGLFLYKEKPLNNHCHMGIRWIIPVISLHVLYVATLMGFTGAVRHIEFRFEELKALWRGILVSTAAIGIWVVSYILNEIYEEITWLEVASRFVLLIMTSVLVLLFFSFSISQPLISLMSLTKKDQKEHQTMGQALGIPDSGLLFQNESSWDFNPNEPLDKLLINKTFRQSFMAFADSCFAGESVHFYEELQQLDKIPINDPVGRIYMARHIIEKYIVAGAPMEVNISHHCRQGILTTTNLAHPQLFQNALGELMHLMKLNLARDYWSSPFFMKLRDEASMRTAHHDLEDSGWSFSPRLSSVHCADNPFHHEHSPTGSAGKHRDLGLRQEDISLVFHLNANNSSISEITS</sequence>
<protein>
    <recommendedName>
        <fullName evidence="2">RGS domain-containing protein</fullName>
    </recommendedName>
</protein>
<evidence type="ECO:0000256" key="1">
    <source>
        <dbReference type="SAM" id="Phobius"/>
    </source>
</evidence>
<keyword evidence="1" id="KW-0812">Transmembrane</keyword>
<feature type="transmembrane region" description="Helical" evidence="1">
    <location>
        <begin position="92"/>
        <end position="113"/>
    </location>
</feature>
<evidence type="ECO:0000259" key="2">
    <source>
        <dbReference type="PROSITE" id="PS50132"/>
    </source>
</evidence>
<proteinExistence type="predicted"/>
<evidence type="ECO:0000313" key="3">
    <source>
        <dbReference type="EMBL" id="RAL53333.1"/>
    </source>
</evidence>
<dbReference type="Gene3D" id="1.10.167.10">
    <property type="entry name" value="Regulator of G-protein Signalling 4, domain 2"/>
    <property type="match status" value="1"/>
</dbReference>
<feature type="transmembrane region" description="Helical" evidence="1">
    <location>
        <begin position="155"/>
        <end position="180"/>
    </location>
</feature>
<feature type="transmembrane region" description="Helical" evidence="1">
    <location>
        <begin position="192"/>
        <end position="213"/>
    </location>
</feature>
<gene>
    <name evidence="3" type="ORF">DM860_007005</name>
</gene>
<name>A0A328E9U6_9ASTE</name>
<dbReference type="EMBL" id="NQVE01000027">
    <property type="protein sequence ID" value="RAL53333.1"/>
    <property type="molecule type" value="Genomic_DNA"/>
</dbReference>
<feature type="transmembrane region" description="Helical" evidence="1">
    <location>
        <begin position="49"/>
        <end position="72"/>
    </location>
</feature>
<accession>A0A328E9U6</accession>
<dbReference type="InterPro" id="IPR036305">
    <property type="entry name" value="RGS_sf"/>
</dbReference>
<feature type="domain" description="RGS" evidence="2">
    <location>
        <begin position="294"/>
        <end position="412"/>
    </location>
</feature>
<dbReference type="PROSITE" id="PS50132">
    <property type="entry name" value="RGS"/>
    <property type="match status" value="1"/>
</dbReference>
<evidence type="ECO:0000313" key="4">
    <source>
        <dbReference type="Proteomes" id="UP000249390"/>
    </source>
</evidence>
<keyword evidence="4" id="KW-1185">Reference proteome</keyword>
<organism evidence="3 4">
    <name type="scientific">Cuscuta australis</name>
    <dbReference type="NCBI Taxonomy" id="267555"/>
    <lineage>
        <taxon>Eukaryota</taxon>
        <taxon>Viridiplantae</taxon>
        <taxon>Streptophyta</taxon>
        <taxon>Embryophyta</taxon>
        <taxon>Tracheophyta</taxon>
        <taxon>Spermatophyta</taxon>
        <taxon>Magnoliopsida</taxon>
        <taxon>eudicotyledons</taxon>
        <taxon>Gunneridae</taxon>
        <taxon>Pentapetalae</taxon>
        <taxon>asterids</taxon>
        <taxon>lamiids</taxon>
        <taxon>Solanales</taxon>
        <taxon>Convolvulaceae</taxon>
        <taxon>Cuscuteae</taxon>
        <taxon>Cuscuta</taxon>
        <taxon>Cuscuta subgen. Grammica</taxon>
        <taxon>Cuscuta sect. Cleistogrammica</taxon>
    </lineage>
</organism>
<dbReference type="InterPro" id="IPR016137">
    <property type="entry name" value="RGS"/>
</dbReference>
<feature type="transmembrane region" description="Helical" evidence="1">
    <location>
        <begin position="125"/>
        <end position="143"/>
    </location>
</feature>
<dbReference type="Pfam" id="PF00615">
    <property type="entry name" value="RGS"/>
    <property type="match status" value="1"/>
</dbReference>
<dbReference type="SUPFAM" id="SSF48097">
    <property type="entry name" value="Regulator of G-protein signaling, RGS"/>
    <property type="match status" value="1"/>
</dbReference>
<dbReference type="Proteomes" id="UP000249390">
    <property type="component" value="Unassembled WGS sequence"/>
</dbReference>
<dbReference type="PANTHER" id="PTHR10845">
    <property type="entry name" value="REGULATOR OF G PROTEIN SIGNALING"/>
    <property type="match status" value="1"/>
</dbReference>
<reference evidence="3 4" key="1">
    <citation type="submission" date="2018-06" db="EMBL/GenBank/DDBJ databases">
        <title>The Genome of Cuscuta australis (Dodder) Provides Insight into the Evolution of Plant Parasitism.</title>
        <authorList>
            <person name="Liu H."/>
        </authorList>
    </citation>
    <scope>NUCLEOTIDE SEQUENCE [LARGE SCALE GENOMIC DNA]</scope>
    <source>
        <strain evidence="4">cv. Yunnan</strain>
        <tissue evidence="3">Vines</tissue>
    </source>
</reference>
<dbReference type="AlphaFoldDB" id="A0A328E9U6"/>
<feature type="transmembrane region" description="Helical" evidence="1">
    <location>
        <begin position="225"/>
        <end position="247"/>
    </location>
</feature>
<keyword evidence="1" id="KW-1133">Transmembrane helix</keyword>
<dbReference type="PANTHER" id="PTHR10845:SF192">
    <property type="entry name" value="DOUBLE HIT, ISOFORM B"/>
    <property type="match status" value="1"/>
</dbReference>